<dbReference type="Bgee" id="WBGene00044897">
    <property type="expression patterns" value="Expressed in embryo and 1 other cell type or tissue"/>
</dbReference>
<dbReference type="Proteomes" id="UP000001940">
    <property type="component" value="Chromosome I"/>
</dbReference>
<dbReference type="CTD" id="4926910"/>
<evidence type="ECO:0000313" key="3">
    <source>
        <dbReference type="WormBase" id="M01D7.9"/>
    </source>
</evidence>
<proteinExistence type="predicted"/>
<sequence>MATWAFWVVISYFLDPSTDTRAISTFINSLFVAAPIPGTVAMIIQNASYRNFIAEKVFRRKSSDVSPSRYVLPWKTDCKTRI</sequence>
<dbReference type="KEGG" id="cel:CELE_M01D7.9"/>
<dbReference type="RefSeq" id="NP_001076609.2">
    <property type="nucleotide sequence ID" value="NM_001083140.2"/>
</dbReference>
<keyword evidence="2" id="KW-1185">Reference proteome</keyword>
<name>A4UVM3_CAEEL</name>
<dbReference type="GeneID" id="4926910"/>
<dbReference type="eggNOG" id="ENOG502THIN">
    <property type="taxonomic scope" value="Eukaryota"/>
</dbReference>
<evidence type="ECO:0000313" key="2">
    <source>
        <dbReference type="Proteomes" id="UP000001940"/>
    </source>
</evidence>
<dbReference type="InParanoid" id="A4UVM3"/>
<dbReference type="OrthoDB" id="5851777at2759"/>
<dbReference type="AlphaFoldDB" id="A4UVM3"/>
<dbReference type="HOGENOM" id="CLU_2560366_0_0_1"/>
<gene>
    <name evidence="1" type="ORF">CELE_M01D7.9</name>
    <name evidence="1 3" type="ORF">M01D7.9</name>
</gene>
<organism evidence="1 2">
    <name type="scientific">Caenorhabditis elegans</name>
    <dbReference type="NCBI Taxonomy" id="6239"/>
    <lineage>
        <taxon>Eukaryota</taxon>
        <taxon>Metazoa</taxon>
        <taxon>Ecdysozoa</taxon>
        <taxon>Nematoda</taxon>
        <taxon>Chromadorea</taxon>
        <taxon>Rhabditida</taxon>
        <taxon>Rhabditina</taxon>
        <taxon>Rhabditomorpha</taxon>
        <taxon>Rhabditoidea</taxon>
        <taxon>Rhabditidae</taxon>
        <taxon>Peloderinae</taxon>
        <taxon>Caenorhabditis</taxon>
    </lineage>
</organism>
<accession>A4UVM3</accession>
<dbReference type="WormBase" id="M01D7.9">
    <property type="protein sequence ID" value="CE49709"/>
    <property type="gene ID" value="WBGene00044897"/>
</dbReference>
<dbReference type="EMBL" id="BX284601">
    <property type="protein sequence ID" value="CCD67957.2"/>
    <property type="molecule type" value="Genomic_DNA"/>
</dbReference>
<dbReference type="PaxDb" id="6239-M01D7.9"/>
<reference evidence="1 2" key="1">
    <citation type="journal article" date="1998" name="Science">
        <title>Genome sequence of the nematode C. elegans: a platform for investigating biology.</title>
        <authorList>
            <consortium name="The C. elegans sequencing consortium"/>
            <person name="Sulson J.E."/>
            <person name="Waterston R."/>
        </authorList>
    </citation>
    <scope>NUCLEOTIDE SEQUENCE [LARGE SCALE GENOMIC DNA]</scope>
    <source>
        <strain evidence="1 2">Bristol N2</strain>
    </source>
</reference>
<dbReference type="UCSC" id="M01D7.9">
    <property type="organism name" value="c. elegans"/>
</dbReference>
<evidence type="ECO:0000313" key="1">
    <source>
        <dbReference type="EMBL" id="CCD67957.2"/>
    </source>
</evidence>
<dbReference type="AGR" id="WB:WBGene00044897"/>
<protein>
    <submittedName>
        <fullName evidence="1">7TM_GPCR_Srx domain-containing protein</fullName>
    </submittedName>
</protein>